<accession>A0A9N9BTX9</accession>
<dbReference type="EMBL" id="CAJVPL010001540">
    <property type="protein sequence ID" value="CAG8576258.1"/>
    <property type="molecule type" value="Genomic_DNA"/>
</dbReference>
<protein>
    <submittedName>
        <fullName evidence="1">1425_t:CDS:1</fullName>
    </submittedName>
</protein>
<sequence length="82" mass="9246">MNLIVGNSIEINPLDNPANEMPKKYCTHYLYWSSSTSSPGVITANLLWKSLHVMRKYTTESEKTLCPETLINLNNTTAKLSN</sequence>
<gene>
    <name evidence="1" type="ORF">AGERDE_LOCUS7895</name>
</gene>
<organism evidence="1 2">
    <name type="scientific">Ambispora gerdemannii</name>
    <dbReference type="NCBI Taxonomy" id="144530"/>
    <lineage>
        <taxon>Eukaryota</taxon>
        <taxon>Fungi</taxon>
        <taxon>Fungi incertae sedis</taxon>
        <taxon>Mucoromycota</taxon>
        <taxon>Glomeromycotina</taxon>
        <taxon>Glomeromycetes</taxon>
        <taxon>Archaeosporales</taxon>
        <taxon>Ambisporaceae</taxon>
        <taxon>Ambispora</taxon>
    </lineage>
</organism>
<dbReference type="Proteomes" id="UP000789831">
    <property type="component" value="Unassembled WGS sequence"/>
</dbReference>
<proteinExistence type="predicted"/>
<evidence type="ECO:0000313" key="1">
    <source>
        <dbReference type="EMBL" id="CAG8576258.1"/>
    </source>
</evidence>
<dbReference type="AlphaFoldDB" id="A0A9N9BTX9"/>
<name>A0A9N9BTX9_9GLOM</name>
<reference evidence="1" key="1">
    <citation type="submission" date="2021-06" db="EMBL/GenBank/DDBJ databases">
        <authorList>
            <person name="Kallberg Y."/>
            <person name="Tangrot J."/>
            <person name="Rosling A."/>
        </authorList>
    </citation>
    <scope>NUCLEOTIDE SEQUENCE</scope>
    <source>
        <strain evidence="1">MT106</strain>
    </source>
</reference>
<evidence type="ECO:0000313" key="2">
    <source>
        <dbReference type="Proteomes" id="UP000789831"/>
    </source>
</evidence>
<comment type="caution">
    <text evidence="1">The sequence shown here is derived from an EMBL/GenBank/DDBJ whole genome shotgun (WGS) entry which is preliminary data.</text>
</comment>
<keyword evidence="2" id="KW-1185">Reference proteome</keyword>